<dbReference type="InterPro" id="IPR006094">
    <property type="entry name" value="Oxid_FAD_bind_N"/>
</dbReference>
<dbReference type="InterPro" id="IPR016167">
    <property type="entry name" value="FAD-bd_PCMH_sub1"/>
</dbReference>
<evidence type="ECO:0000313" key="8">
    <source>
        <dbReference type="Proteomes" id="UP000250079"/>
    </source>
</evidence>
<feature type="domain" description="FAD-binding PCMH-type" evidence="6">
    <location>
        <begin position="36"/>
        <end position="215"/>
    </location>
</feature>
<comment type="cofactor">
    <cofactor evidence="1">
        <name>FAD</name>
        <dbReference type="ChEBI" id="CHEBI:57692"/>
    </cofactor>
</comment>
<dbReference type="EMBL" id="CP018632">
    <property type="protein sequence ID" value="ASJ74936.1"/>
    <property type="molecule type" value="Genomic_DNA"/>
</dbReference>
<dbReference type="PANTHER" id="PTHR43716">
    <property type="entry name" value="D-2-HYDROXYGLUTARATE DEHYDROGENASE, MITOCHONDRIAL"/>
    <property type="match status" value="1"/>
</dbReference>
<name>A0A2Z2NTX8_9GAMM</name>
<dbReference type="RefSeq" id="WP_205737693.1">
    <property type="nucleotide sequence ID" value="NZ_CP018632.1"/>
</dbReference>
<dbReference type="InterPro" id="IPR036318">
    <property type="entry name" value="FAD-bd_PCMH-like_sf"/>
</dbReference>
<dbReference type="AlphaFoldDB" id="A0A2Z2NTX8"/>
<keyword evidence="4" id="KW-0274">FAD</keyword>
<dbReference type="SUPFAM" id="SSF55103">
    <property type="entry name" value="FAD-linked oxidases, C-terminal domain"/>
    <property type="match status" value="1"/>
</dbReference>
<reference evidence="7 8" key="1">
    <citation type="submission" date="2016-12" db="EMBL/GenBank/DDBJ databases">
        <authorList>
            <person name="Song W.-J."/>
            <person name="Kurnit D.M."/>
        </authorList>
    </citation>
    <scope>NUCLEOTIDE SEQUENCE [LARGE SCALE GENOMIC DNA]</scope>
    <source>
        <strain evidence="7 8">IMCC3135</strain>
    </source>
</reference>
<dbReference type="Proteomes" id="UP000250079">
    <property type="component" value="Chromosome"/>
</dbReference>
<dbReference type="EC" id="1.-.-.-" evidence="7"/>
<dbReference type="Pfam" id="PF01565">
    <property type="entry name" value="FAD_binding_4"/>
    <property type="match status" value="1"/>
</dbReference>
<dbReference type="Gene3D" id="3.30.70.2740">
    <property type="match status" value="1"/>
</dbReference>
<dbReference type="FunFam" id="1.10.45.10:FF:000001">
    <property type="entry name" value="D-lactate dehydrogenase mitochondrial"/>
    <property type="match status" value="1"/>
</dbReference>
<dbReference type="Gene3D" id="3.30.43.10">
    <property type="entry name" value="Uridine Diphospho-n-acetylenolpyruvylglucosamine Reductase, domain 2"/>
    <property type="match status" value="1"/>
</dbReference>
<dbReference type="InterPro" id="IPR016164">
    <property type="entry name" value="FAD-linked_Oxase-like_C"/>
</dbReference>
<evidence type="ECO:0000313" key="7">
    <source>
        <dbReference type="EMBL" id="ASJ74936.1"/>
    </source>
</evidence>
<accession>A0A2Z2NTX8</accession>
<dbReference type="PROSITE" id="PS51387">
    <property type="entry name" value="FAD_PCMH"/>
    <property type="match status" value="1"/>
</dbReference>
<keyword evidence="8" id="KW-1185">Reference proteome</keyword>
<dbReference type="InterPro" id="IPR016166">
    <property type="entry name" value="FAD-bd_PCMH"/>
</dbReference>
<evidence type="ECO:0000256" key="2">
    <source>
        <dbReference type="ARBA" id="ARBA00008000"/>
    </source>
</evidence>
<dbReference type="InterPro" id="IPR004113">
    <property type="entry name" value="FAD-bd_oxidored_4_C"/>
</dbReference>
<protein>
    <submittedName>
        <fullName evidence="7">Putative FAD-linked oxidoreductase</fullName>
        <ecNumber evidence="7">1.-.-.-</ecNumber>
    </submittedName>
</protein>
<evidence type="ECO:0000256" key="3">
    <source>
        <dbReference type="ARBA" id="ARBA00022630"/>
    </source>
</evidence>
<keyword evidence="3" id="KW-0285">Flavoprotein</keyword>
<dbReference type="Gene3D" id="3.30.70.2190">
    <property type="match status" value="1"/>
</dbReference>
<evidence type="ECO:0000256" key="4">
    <source>
        <dbReference type="ARBA" id="ARBA00022827"/>
    </source>
</evidence>
<comment type="similarity">
    <text evidence="2">Belongs to the FAD-binding oxidoreductase/transferase type 4 family.</text>
</comment>
<dbReference type="InterPro" id="IPR016169">
    <property type="entry name" value="FAD-bd_PCMH_sub2"/>
</dbReference>
<dbReference type="GO" id="GO:0016491">
    <property type="term" value="F:oxidoreductase activity"/>
    <property type="evidence" value="ECO:0007669"/>
    <property type="project" value="UniProtKB-KW"/>
</dbReference>
<evidence type="ECO:0000256" key="1">
    <source>
        <dbReference type="ARBA" id="ARBA00001974"/>
    </source>
</evidence>
<dbReference type="InterPro" id="IPR016171">
    <property type="entry name" value="Vanillyl_alc_oxidase_C-sub2"/>
</dbReference>
<evidence type="ECO:0000259" key="6">
    <source>
        <dbReference type="PROSITE" id="PS51387"/>
    </source>
</evidence>
<sequence>MTIDTLLSQLREVVGAEHVLTGTDVSARATHFWDPAPLTAAAIIRPANTAETSSVLKLCHAAGQSVVTHGGSTGLVEGHYSTLDDIVLSTERMNTIEAVDVTGRTLTVGAGAILQRVQQTAVEAGLQFGLDLGARGSCTIGGNISTNAGGLSVLRYGMTREQVLGLEVVQADGTILSSMNRMMKNNSGYDLKHLFIGSEGTLGVITRAVLRLRPATPAVDTALLAFDSFSQLTQTLSQLSHSLSGSLDAFEVIWQPFYHLNTNPEMEGTSTSPLPRDYALYAIVESRSVDAEQASATFEAAMEQALIAENISDAVIAQSERERENIWHIREHVDVAVQQDLVFVYDISLPIVDMQDYVTTIQAQLQSHWPQVVLYVYGHLADGNLHIMVIPSSESAPSDAQRLEWHSISNDIVYQPLQALGGSISAEHGIGLSKKSYLWMSRTAEEIALMQTLKGAMDPQNILNPGKIIS</sequence>
<keyword evidence="5 7" id="KW-0560">Oxidoreductase</keyword>
<dbReference type="GO" id="GO:0022904">
    <property type="term" value="P:respiratory electron transport chain"/>
    <property type="evidence" value="ECO:0007669"/>
    <property type="project" value="TreeGrafter"/>
</dbReference>
<dbReference type="InterPro" id="IPR051264">
    <property type="entry name" value="FAD-oxidored/transferase_4"/>
</dbReference>
<evidence type="ECO:0000256" key="5">
    <source>
        <dbReference type="ARBA" id="ARBA00023002"/>
    </source>
</evidence>
<dbReference type="GO" id="GO:0071949">
    <property type="term" value="F:FAD binding"/>
    <property type="evidence" value="ECO:0007669"/>
    <property type="project" value="InterPro"/>
</dbReference>
<organism evidence="7 8">
    <name type="scientific">Granulosicoccus antarcticus IMCC3135</name>
    <dbReference type="NCBI Taxonomy" id="1192854"/>
    <lineage>
        <taxon>Bacteria</taxon>
        <taxon>Pseudomonadati</taxon>
        <taxon>Pseudomonadota</taxon>
        <taxon>Gammaproteobacteria</taxon>
        <taxon>Chromatiales</taxon>
        <taxon>Granulosicoccaceae</taxon>
        <taxon>Granulosicoccus</taxon>
    </lineage>
</organism>
<dbReference type="PANTHER" id="PTHR43716:SF1">
    <property type="entry name" value="D-2-HYDROXYGLUTARATE DEHYDROGENASE, MITOCHONDRIAL"/>
    <property type="match status" value="1"/>
</dbReference>
<gene>
    <name evidence="7" type="ORF">IMCC3135_24345</name>
</gene>
<proteinExistence type="inferred from homology"/>
<dbReference type="SUPFAM" id="SSF56176">
    <property type="entry name" value="FAD-binding/transporter-associated domain-like"/>
    <property type="match status" value="1"/>
</dbReference>
<dbReference type="Gene3D" id="3.30.465.10">
    <property type="match status" value="1"/>
</dbReference>
<dbReference type="Gene3D" id="1.10.45.10">
    <property type="entry name" value="Vanillyl-alcohol Oxidase, Chain A, domain 4"/>
    <property type="match status" value="1"/>
</dbReference>
<dbReference type="Pfam" id="PF02913">
    <property type="entry name" value="FAD-oxidase_C"/>
    <property type="match status" value="1"/>
</dbReference>
<dbReference type="KEGG" id="gai:IMCC3135_24345"/>